<feature type="transmembrane region" description="Helical" evidence="6">
    <location>
        <begin position="12"/>
        <end position="35"/>
    </location>
</feature>
<evidence type="ECO:0000256" key="1">
    <source>
        <dbReference type="ARBA" id="ARBA00004141"/>
    </source>
</evidence>
<dbReference type="GO" id="GO:0005886">
    <property type="term" value="C:plasma membrane"/>
    <property type="evidence" value="ECO:0007669"/>
    <property type="project" value="TreeGrafter"/>
</dbReference>
<dbReference type="GO" id="GO:0000271">
    <property type="term" value="P:polysaccharide biosynthetic process"/>
    <property type="evidence" value="ECO:0007669"/>
    <property type="project" value="InterPro"/>
</dbReference>
<feature type="domain" description="GtrA/DPMS transmembrane" evidence="7">
    <location>
        <begin position="15"/>
        <end position="127"/>
    </location>
</feature>
<name>A0A4Y9SL27_9BURK</name>
<accession>A0A4Y9SL27</accession>
<comment type="caution">
    <text evidence="8">The sequence shown here is derived from an EMBL/GenBank/DDBJ whole genome shotgun (WGS) entry which is preliminary data.</text>
</comment>
<feature type="transmembrane region" description="Helical" evidence="6">
    <location>
        <begin position="41"/>
        <end position="59"/>
    </location>
</feature>
<dbReference type="InterPro" id="IPR051401">
    <property type="entry name" value="GtrA_CellWall_Glycosyl"/>
</dbReference>
<dbReference type="Proteomes" id="UP000297729">
    <property type="component" value="Unassembled WGS sequence"/>
</dbReference>
<feature type="transmembrane region" description="Helical" evidence="6">
    <location>
        <begin position="80"/>
        <end position="100"/>
    </location>
</feature>
<sequence>MPAANNLSGRSLFSFLLVGGGSTALHYGLALLLVYGAGLRVVTASTLGYAVSALVNYWLNARVTFRTRAGSRAAALRFAAMALMGWLLNYVLLSTLMAMGVPAAPAQILTTIGVIVWNYLVSALWTFRP</sequence>
<dbReference type="InterPro" id="IPR007267">
    <property type="entry name" value="GtrA_DPMS_TM"/>
</dbReference>
<dbReference type="OrthoDB" id="5296904at2"/>
<evidence type="ECO:0000313" key="9">
    <source>
        <dbReference type="Proteomes" id="UP000297729"/>
    </source>
</evidence>
<evidence type="ECO:0000256" key="4">
    <source>
        <dbReference type="ARBA" id="ARBA00022989"/>
    </source>
</evidence>
<dbReference type="EMBL" id="SPVG01000097">
    <property type="protein sequence ID" value="TFW24328.1"/>
    <property type="molecule type" value="Genomic_DNA"/>
</dbReference>
<reference evidence="8 9" key="1">
    <citation type="submission" date="2019-03" db="EMBL/GenBank/DDBJ databases">
        <title>Draft Genome Sequence of Duganella callidus sp. nov., a Novel Duganella Species Isolated from Cultivated Soil.</title>
        <authorList>
            <person name="Raths R."/>
            <person name="Peta V."/>
            <person name="Bucking H."/>
        </authorList>
    </citation>
    <scope>NUCLEOTIDE SEQUENCE [LARGE SCALE GENOMIC DNA]</scope>
    <source>
        <strain evidence="8 9">DN04</strain>
    </source>
</reference>
<dbReference type="Pfam" id="PF04138">
    <property type="entry name" value="GtrA_DPMS_TM"/>
    <property type="match status" value="1"/>
</dbReference>
<dbReference type="RefSeq" id="WP_135201462.1">
    <property type="nucleotide sequence ID" value="NZ_SPVG01000097.1"/>
</dbReference>
<feature type="transmembrane region" description="Helical" evidence="6">
    <location>
        <begin position="106"/>
        <end position="127"/>
    </location>
</feature>
<protein>
    <submittedName>
        <fullName evidence="8">GtrA family protein</fullName>
    </submittedName>
</protein>
<evidence type="ECO:0000256" key="2">
    <source>
        <dbReference type="ARBA" id="ARBA00009399"/>
    </source>
</evidence>
<evidence type="ECO:0000313" key="8">
    <source>
        <dbReference type="EMBL" id="TFW24328.1"/>
    </source>
</evidence>
<dbReference type="PANTHER" id="PTHR38459">
    <property type="entry name" value="PROPHAGE BACTOPRENOL-LINKED GLUCOSE TRANSLOCASE HOMOLOG"/>
    <property type="match status" value="1"/>
</dbReference>
<evidence type="ECO:0000256" key="6">
    <source>
        <dbReference type="SAM" id="Phobius"/>
    </source>
</evidence>
<proteinExistence type="inferred from homology"/>
<keyword evidence="9" id="KW-1185">Reference proteome</keyword>
<dbReference type="AlphaFoldDB" id="A0A4Y9SL27"/>
<dbReference type="PANTHER" id="PTHR38459:SF1">
    <property type="entry name" value="PROPHAGE BACTOPRENOL-LINKED GLUCOSE TRANSLOCASE HOMOLOG"/>
    <property type="match status" value="1"/>
</dbReference>
<evidence type="ECO:0000256" key="3">
    <source>
        <dbReference type="ARBA" id="ARBA00022692"/>
    </source>
</evidence>
<keyword evidence="4 6" id="KW-1133">Transmembrane helix</keyword>
<comment type="subcellular location">
    <subcellularLocation>
        <location evidence="1">Membrane</location>
        <topology evidence="1">Multi-pass membrane protein</topology>
    </subcellularLocation>
</comment>
<gene>
    <name evidence="8" type="ORF">E4L98_10245</name>
</gene>
<comment type="similarity">
    <text evidence="2">Belongs to the GtrA family.</text>
</comment>
<evidence type="ECO:0000256" key="5">
    <source>
        <dbReference type="ARBA" id="ARBA00023136"/>
    </source>
</evidence>
<organism evidence="8 9">
    <name type="scientific">Duganella callida</name>
    <dbReference type="NCBI Taxonomy" id="2561932"/>
    <lineage>
        <taxon>Bacteria</taxon>
        <taxon>Pseudomonadati</taxon>
        <taxon>Pseudomonadota</taxon>
        <taxon>Betaproteobacteria</taxon>
        <taxon>Burkholderiales</taxon>
        <taxon>Oxalobacteraceae</taxon>
        <taxon>Telluria group</taxon>
        <taxon>Duganella</taxon>
    </lineage>
</organism>
<keyword evidence="3 6" id="KW-0812">Transmembrane</keyword>
<evidence type="ECO:0000259" key="7">
    <source>
        <dbReference type="Pfam" id="PF04138"/>
    </source>
</evidence>
<keyword evidence="5 6" id="KW-0472">Membrane</keyword>